<accession>A0A5J5ET28</accession>
<evidence type="ECO:0000313" key="2">
    <source>
        <dbReference type="EMBL" id="KAA8903054.1"/>
    </source>
</evidence>
<evidence type="ECO:0000313" key="3">
    <source>
        <dbReference type="Proteomes" id="UP000326924"/>
    </source>
</evidence>
<organism evidence="2 3">
    <name type="scientific">Sphaerosporella brunnea</name>
    <dbReference type="NCBI Taxonomy" id="1250544"/>
    <lineage>
        <taxon>Eukaryota</taxon>
        <taxon>Fungi</taxon>
        <taxon>Dikarya</taxon>
        <taxon>Ascomycota</taxon>
        <taxon>Pezizomycotina</taxon>
        <taxon>Pezizomycetes</taxon>
        <taxon>Pezizales</taxon>
        <taxon>Pyronemataceae</taxon>
        <taxon>Sphaerosporella</taxon>
    </lineage>
</organism>
<feature type="domain" description="VWFA" evidence="1">
    <location>
        <begin position="499"/>
        <end position="685"/>
    </location>
</feature>
<dbReference type="PROSITE" id="PS50234">
    <property type="entry name" value="VWFA"/>
    <property type="match status" value="1"/>
</dbReference>
<reference evidence="2 3" key="1">
    <citation type="submission" date="2019-09" db="EMBL/GenBank/DDBJ databases">
        <title>Draft genome of the ectomycorrhizal ascomycete Sphaerosporella brunnea.</title>
        <authorList>
            <consortium name="DOE Joint Genome Institute"/>
            <person name="Benucci G.M."/>
            <person name="Marozzi G."/>
            <person name="Antonielli L."/>
            <person name="Sanchez S."/>
            <person name="Marco P."/>
            <person name="Wang X."/>
            <person name="Falini L.B."/>
            <person name="Barry K."/>
            <person name="Haridas S."/>
            <person name="Lipzen A."/>
            <person name="Labutti K."/>
            <person name="Grigoriev I.V."/>
            <person name="Murat C."/>
            <person name="Martin F."/>
            <person name="Albertini E."/>
            <person name="Donnini D."/>
            <person name="Bonito G."/>
        </authorList>
    </citation>
    <scope>NUCLEOTIDE SEQUENCE [LARGE SCALE GENOMIC DNA]</scope>
    <source>
        <strain evidence="2 3">Sb_GMNB300</strain>
    </source>
</reference>
<dbReference type="SUPFAM" id="SSF53300">
    <property type="entry name" value="vWA-like"/>
    <property type="match status" value="1"/>
</dbReference>
<dbReference type="Gene3D" id="2.60.40.2970">
    <property type="match status" value="1"/>
</dbReference>
<comment type="caution">
    <text evidence="2">The sequence shown here is derived from an EMBL/GenBank/DDBJ whole genome shotgun (WGS) entry which is preliminary data.</text>
</comment>
<proteinExistence type="predicted"/>
<name>A0A5J5ET28_9PEZI</name>
<dbReference type="InterPro" id="IPR036465">
    <property type="entry name" value="vWFA_dom_sf"/>
</dbReference>
<evidence type="ECO:0000259" key="1">
    <source>
        <dbReference type="PROSITE" id="PS50234"/>
    </source>
</evidence>
<dbReference type="CDD" id="cd00198">
    <property type="entry name" value="vWFA"/>
    <property type="match status" value="1"/>
</dbReference>
<dbReference type="OrthoDB" id="301415at2759"/>
<protein>
    <recommendedName>
        <fullName evidence="1">VWFA domain-containing protein</fullName>
    </recommendedName>
</protein>
<dbReference type="InterPro" id="IPR002035">
    <property type="entry name" value="VWF_A"/>
</dbReference>
<dbReference type="Gene3D" id="3.40.50.410">
    <property type="entry name" value="von Willebrand factor, type A domain"/>
    <property type="match status" value="1"/>
</dbReference>
<dbReference type="Proteomes" id="UP000326924">
    <property type="component" value="Unassembled WGS sequence"/>
</dbReference>
<dbReference type="Pfam" id="PF13519">
    <property type="entry name" value="VWA_2"/>
    <property type="match status" value="1"/>
</dbReference>
<dbReference type="AlphaFoldDB" id="A0A5J5ET28"/>
<sequence length="835" mass="89772">MPINKRTLLTILLTSSLLFVLGLYHFRRQQSADSLQTTLHQSSRTTPLSITARVHNHRFTPVTLLPWNTPLDPLAPQAGVFSVLDVDGVEVVPMWNRVGRQLPQEAVTILPGETREMVHQLGMWRLAKGAYVVKARWRWGEAEKDIEEAVIPGALHFWVPVAMVSTARFKASAVVSIFLALSPSIGCFNTVESDILGQHSEHERITRLALACAPGETVNWDCFEPRSLDQLAGNNGTFGGVGAPDTPPPEGPEAHCDDADFFDAPDYPQTREAATATLQKCVMHLRRRMREGIRDAKALLSHENQIVVGEVDLLGGSCTFGPISVSGRAKCNVLEGLGRAMHGVQDFYAHSNWADTAEPPYSPENPPGLNYSVPAPILDLRSRALISVERDLSTGCFAGPLVDQTPGFLSCKGRVTHNTLNKDGGLINVKTGTTSSPGTTRGQFESNFERAVKVAIADTRRQWQHFRSELRSRYGPLRAGLMICALRSDDPLRSCQGRKIAIVVDCSETNKAMDPSDMRVDAAKDFAAMLVDQKRAGPVGRPDLVSVVAFSERATVIYPLGDPSIARYALEEGIDSHGGGHSITKAMRAAIAELIKHAHGPTAATHRSGIVVLTSHEGSGGDQDTAALIHHLARARALGIRVSVGHLCPGCDQSSLDLVKAVVETRGIYARISSAETLRSFIDVVVAHGPTDLDDGGGAGSGTALLPGLWISGTIAAAAGPSIFTYSARAGETVSFEIVPMSGQVLLAVLRDVRRAVELDTVTMRAHKRALLSLEVVGDIELELVVTAPHAVGAGLFSVGLESTAWEGISAKPPPLPAMEYPNATCPHIVKTDKK</sequence>
<keyword evidence="3" id="KW-1185">Reference proteome</keyword>
<dbReference type="InParanoid" id="A0A5J5ET28"/>
<gene>
    <name evidence="2" type="ORF">FN846DRAFT_908293</name>
</gene>
<dbReference type="EMBL" id="VXIS01000123">
    <property type="protein sequence ID" value="KAA8903054.1"/>
    <property type="molecule type" value="Genomic_DNA"/>
</dbReference>